<dbReference type="AlphaFoldDB" id="A0A450YE56"/>
<feature type="domain" description="Transposase IS801/IS1294" evidence="1">
    <location>
        <begin position="58"/>
        <end position="106"/>
    </location>
</feature>
<dbReference type="Pfam" id="PF04986">
    <property type="entry name" value="Y2_Tnp"/>
    <property type="match status" value="1"/>
</dbReference>
<gene>
    <name evidence="2" type="ORF">BECKSD772F_GA0070984_10482</name>
</gene>
<name>A0A450YE56_9GAMM</name>
<dbReference type="GO" id="GO:0003677">
    <property type="term" value="F:DNA binding"/>
    <property type="evidence" value="ECO:0007669"/>
    <property type="project" value="InterPro"/>
</dbReference>
<organism evidence="2">
    <name type="scientific">Candidatus Kentrum sp. SD</name>
    <dbReference type="NCBI Taxonomy" id="2126332"/>
    <lineage>
        <taxon>Bacteria</taxon>
        <taxon>Pseudomonadati</taxon>
        <taxon>Pseudomonadota</taxon>
        <taxon>Gammaproteobacteria</taxon>
        <taxon>Candidatus Kentrum</taxon>
    </lineage>
</organism>
<dbReference type="InterPro" id="IPR007069">
    <property type="entry name" value="Transposase_32"/>
</dbReference>
<sequence>MERLPVPWGFPKELLPYISLAQVRGAVIHTFRRKFTLSPQAVRNGNKMMNPLDQGKSQYKDYRNGSGKVLHTLKTIDFIGRLIRHIPPHYFNVIRHFGILASRVKKKNINPNASRSAMFFIG</sequence>
<evidence type="ECO:0000313" key="2">
    <source>
        <dbReference type="EMBL" id="VFK39817.1"/>
    </source>
</evidence>
<proteinExistence type="predicted"/>
<reference evidence="2" key="1">
    <citation type="submission" date="2019-02" db="EMBL/GenBank/DDBJ databases">
        <authorList>
            <person name="Gruber-Vodicka R. H."/>
            <person name="Seah K. B. B."/>
        </authorList>
    </citation>
    <scope>NUCLEOTIDE SEQUENCE</scope>
    <source>
        <strain evidence="2">BECK_S1321</strain>
    </source>
</reference>
<protein>
    <submittedName>
        <fullName evidence="2">Transposase</fullName>
    </submittedName>
</protein>
<dbReference type="GO" id="GO:0006313">
    <property type="term" value="P:DNA transposition"/>
    <property type="evidence" value="ECO:0007669"/>
    <property type="project" value="InterPro"/>
</dbReference>
<dbReference type="GO" id="GO:0004803">
    <property type="term" value="F:transposase activity"/>
    <property type="evidence" value="ECO:0007669"/>
    <property type="project" value="InterPro"/>
</dbReference>
<accession>A0A450YE56</accession>
<evidence type="ECO:0000259" key="1">
    <source>
        <dbReference type="Pfam" id="PF04986"/>
    </source>
</evidence>
<dbReference type="EMBL" id="CAADFR010000048">
    <property type="protein sequence ID" value="VFK39817.1"/>
    <property type="molecule type" value="Genomic_DNA"/>
</dbReference>